<keyword evidence="2" id="KW-1185">Reference proteome</keyword>
<protein>
    <submittedName>
        <fullName evidence="1">Uncharacterized protein</fullName>
    </submittedName>
</protein>
<accession>A0A1X0PB42</accession>
<dbReference type="OrthoDB" id="248781at2759"/>
<evidence type="ECO:0000313" key="1">
    <source>
        <dbReference type="EMBL" id="ORC93799.1"/>
    </source>
</evidence>
<dbReference type="Proteomes" id="UP000192257">
    <property type="component" value="Unassembled WGS sequence"/>
</dbReference>
<proteinExistence type="predicted"/>
<organism evidence="1 2">
    <name type="scientific">Trypanosoma theileri</name>
    <dbReference type="NCBI Taxonomy" id="67003"/>
    <lineage>
        <taxon>Eukaryota</taxon>
        <taxon>Discoba</taxon>
        <taxon>Euglenozoa</taxon>
        <taxon>Kinetoplastea</taxon>
        <taxon>Metakinetoplastina</taxon>
        <taxon>Trypanosomatida</taxon>
        <taxon>Trypanosomatidae</taxon>
        <taxon>Trypanosoma</taxon>
    </lineage>
</organism>
<dbReference type="EMBL" id="NBCO01000001">
    <property type="protein sequence ID" value="ORC93799.1"/>
    <property type="molecule type" value="Genomic_DNA"/>
</dbReference>
<gene>
    <name evidence="1" type="ORF">TM35_000016760</name>
</gene>
<dbReference type="GeneID" id="39981137"/>
<sequence>MRRNVEAAGVHLADCTLLWCRHELELEKGRAESNTQSSSSCREGKGSYKSKTEAMQLASPYIRVDGELIAANIALSAFHRAEAERESRLSLKKKREDEVKEMYRLHDEIRHTIIDAWALGFENLAILEKKELNLVRCRERTRRTMEWHDEVVQQHLADEARLWADEEQVLAREREEGRAAYRQSLRTKRR</sequence>
<name>A0A1X0PB42_9TRYP</name>
<comment type="caution">
    <text evidence="1">The sequence shown here is derived from an EMBL/GenBank/DDBJ whole genome shotgun (WGS) entry which is preliminary data.</text>
</comment>
<dbReference type="RefSeq" id="XP_028887865.1">
    <property type="nucleotide sequence ID" value="XM_029021357.1"/>
</dbReference>
<dbReference type="VEuPathDB" id="TriTrypDB:TM35_000016760"/>
<evidence type="ECO:0000313" key="2">
    <source>
        <dbReference type="Proteomes" id="UP000192257"/>
    </source>
</evidence>
<dbReference type="AlphaFoldDB" id="A0A1X0PB42"/>
<reference evidence="1 2" key="1">
    <citation type="submission" date="2017-03" db="EMBL/GenBank/DDBJ databases">
        <title>An alternative strategy for trypanosome survival in the mammalian bloodstream revealed through genome and transcriptome analysis of the ubiquitous bovine parasite Trypanosoma (Megatrypanum) theileri.</title>
        <authorList>
            <person name="Kelly S."/>
            <person name="Ivens A."/>
            <person name="Mott A."/>
            <person name="O'Neill E."/>
            <person name="Emms D."/>
            <person name="Macleod O."/>
            <person name="Voorheis P."/>
            <person name="Matthews J."/>
            <person name="Matthews K."/>
            <person name="Carrington M."/>
        </authorList>
    </citation>
    <scope>NUCLEOTIDE SEQUENCE [LARGE SCALE GENOMIC DNA]</scope>
    <source>
        <strain evidence="1">Edinburgh</strain>
    </source>
</reference>